<comment type="caution">
    <text evidence="3">The sequence shown here is derived from an EMBL/GenBank/DDBJ whole genome shotgun (WGS) entry which is preliminary data.</text>
</comment>
<dbReference type="PROSITE" id="PS00409">
    <property type="entry name" value="PROKAR_NTER_METHYL"/>
    <property type="match status" value="1"/>
</dbReference>
<comment type="subcellular location">
    <subcellularLocation>
        <location evidence="1">Cell surface</location>
    </subcellularLocation>
</comment>
<keyword evidence="4" id="KW-1185">Reference proteome</keyword>
<sequence>MKNQKGVTLVELLAGLVLFFLVSTLIFSMATQAIENYRQTETRSIAQQEANLFINHLITTHRKADVYILDRQSESSYLLTSNGDDSITINTSPYRIDVSLNQTALQPGESIQINLSSQRSIPLQVTVVPSSDQRFKKFSIDTQLYRISPKSDSRNE</sequence>
<dbReference type="AlphaFoldDB" id="A0A556PP74"/>
<dbReference type="OrthoDB" id="2857850at2"/>
<dbReference type="Pfam" id="PF07963">
    <property type="entry name" value="N_methyl"/>
    <property type="match status" value="1"/>
</dbReference>
<gene>
    <name evidence="3" type="ORF">FPQ13_04780</name>
</gene>
<dbReference type="EMBL" id="VMHE01000005">
    <property type="protein sequence ID" value="TSJ66190.1"/>
    <property type="molecule type" value="Genomic_DNA"/>
</dbReference>
<dbReference type="InterPro" id="IPR012902">
    <property type="entry name" value="N_methyl_site"/>
</dbReference>
<dbReference type="GO" id="GO:0030420">
    <property type="term" value="P:establishment of competence for transformation"/>
    <property type="evidence" value="ECO:0007669"/>
    <property type="project" value="UniProtKB-KW"/>
</dbReference>
<keyword evidence="2" id="KW-0178">Competence</keyword>
<proteinExistence type="predicted"/>
<dbReference type="GO" id="GO:0009986">
    <property type="term" value="C:cell surface"/>
    <property type="evidence" value="ECO:0007669"/>
    <property type="project" value="UniProtKB-SubCell"/>
</dbReference>
<name>A0A556PP74_9BACI</name>
<evidence type="ECO:0000256" key="2">
    <source>
        <dbReference type="ARBA" id="ARBA00023287"/>
    </source>
</evidence>
<reference evidence="3 4" key="1">
    <citation type="submission" date="2019-07" db="EMBL/GenBank/DDBJ databases">
        <title>Allobacillus sp. nov. SKP isolated from shrimp paste of Euphausiacea.</title>
        <authorList>
            <person name="Kanchanasin P."/>
            <person name="Tanasupawat S."/>
            <person name="Shi W."/>
            <person name="Wu L."/>
            <person name="Ma J."/>
        </authorList>
    </citation>
    <scope>NUCLEOTIDE SEQUENCE [LARGE SCALE GENOMIC DNA]</scope>
    <source>
        <strain evidence="3 4">SKP4-8</strain>
    </source>
</reference>
<dbReference type="Proteomes" id="UP000316425">
    <property type="component" value="Unassembled WGS sequence"/>
</dbReference>
<evidence type="ECO:0000313" key="4">
    <source>
        <dbReference type="Proteomes" id="UP000316425"/>
    </source>
</evidence>
<protein>
    <submittedName>
        <fullName evidence="3">Prepilin-type N-terminal cleavage/methylation domain-containing protein</fullName>
    </submittedName>
</protein>
<dbReference type="RefSeq" id="WP_144088189.1">
    <property type="nucleotide sequence ID" value="NZ_VMHE01000005.1"/>
</dbReference>
<evidence type="ECO:0000256" key="1">
    <source>
        <dbReference type="ARBA" id="ARBA00004241"/>
    </source>
</evidence>
<evidence type="ECO:0000313" key="3">
    <source>
        <dbReference type="EMBL" id="TSJ66190.1"/>
    </source>
</evidence>
<accession>A0A556PP74</accession>
<organism evidence="3 4">
    <name type="scientific">Allobacillus salarius</name>
    <dbReference type="NCBI Taxonomy" id="1955272"/>
    <lineage>
        <taxon>Bacteria</taxon>
        <taxon>Bacillati</taxon>
        <taxon>Bacillota</taxon>
        <taxon>Bacilli</taxon>
        <taxon>Bacillales</taxon>
        <taxon>Bacillaceae</taxon>
        <taxon>Allobacillus</taxon>
    </lineage>
</organism>